<gene>
    <name evidence="1" type="ORF">KEBURONENSIS_01747</name>
    <name evidence="2" type="ORF">KEBURONENSIS_01776</name>
</gene>
<sequence>MTQTFAQDDFNRKPIAEKIIKLLQSNIDVSPMVIAGGDYSGLRA</sequence>
<evidence type="ECO:0000313" key="3">
    <source>
        <dbReference type="Proteomes" id="UP000215450"/>
    </source>
</evidence>
<accession>A0A238TCG5</accession>
<organism evidence="2 3">
    <name type="scientific">Kingella negevensis</name>
    <dbReference type="NCBI Taxonomy" id="1522312"/>
    <lineage>
        <taxon>Bacteria</taxon>
        <taxon>Pseudomonadati</taxon>
        <taxon>Pseudomonadota</taxon>
        <taxon>Betaproteobacteria</taxon>
        <taxon>Neisseriales</taxon>
        <taxon>Neisseriaceae</taxon>
        <taxon>Kingella</taxon>
    </lineage>
</organism>
<dbReference type="RefSeq" id="WP_257874974.1">
    <property type="nucleotide sequence ID" value="NZ_CCNJ01000032.1"/>
</dbReference>
<dbReference type="GeneID" id="83625684"/>
<reference evidence="1" key="1">
    <citation type="submission" date="2017-05" db="EMBL/GenBank/DDBJ databases">
        <authorList>
            <person name="Song R."/>
            <person name="Chenine A.L."/>
            <person name="Ruprecht R.M."/>
        </authorList>
    </citation>
    <scope>NUCLEOTIDE SEQUENCE</scope>
    <source>
        <strain evidence="1">Kingella_eburonensis</strain>
    </source>
</reference>
<dbReference type="EMBL" id="FXUV02000044">
    <property type="protein sequence ID" value="SNB79264.1"/>
    <property type="molecule type" value="Genomic_DNA"/>
</dbReference>
<reference evidence="2 3" key="2">
    <citation type="submission" date="2017-06" db="EMBL/GenBank/DDBJ databases">
        <authorList>
            <person name="Kim H.J."/>
            <person name="Triplett B.A."/>
        </authorList>
    </citation>
    <scope>NUCLEOTIDE SEQUENCE [LARGE SCALE GENOMIC DNA]</scope>
    <source>
        <strain evidence="2">Kingella_eburonensis</strain>
    </source>
</reference>
<evidence type="ECO:0000313" key="2">
    <source>
        <dbReference type="EMBL" id="SNB79264.1"/>
    </source>
</evidence>
<name>A0A238TCG5_9NEIS</name>
<dbReference type="AlphaFoldDB" id="A0A238TCG5"/>
<protein>
    <submittedName>
        <fullName evidence="2">Uncharacterized protein</fullName>
    </submittedName>
</protein>
<dbReference type="EMBL" id="FXUV01000038">
    <property type="protein sequence ID" value="SMQ12930.1"/>
    <property type="molecule type" value="Genomic_DNA"/>
</dbReference>
<dbReference type="Proteomes" id="UP000215450">
    <property type="component" value="Unassembled WGS sequence"/>
</dbReference>
<keyword evidence="3" id="KW-1185">Reference proteome</keyword>
<evidence type="ECO:0000313" key="1">
    <source>
        <dbReference type="EMBL" id="SMQ12930.1"/>
    </source>
</evidence>
<proteinExistence type="predicted"/>